<proteinExistence type="predicted"/>
<sequence length="70" mass="8199">MRRICVGDDSAENRHADLRYRVLVTVQEYDKRRASMAHILQNLCELNLKAGCYVWGRFESRDSWANPISN</sequence>
<name>A0ABR3LSU8_9TELE</name>
<evidence type="ECO:0000313" key="1">
    <source>
        <dbReference type="EMBL" id="KAL1255965.1"/>
    </source>
</evidence>
<comment type="caution">
    <text evidence="1">The sequence shown here is derived from an EMBL/GenBank/DDBJ whole genome shotgun (WGS) entry which is preliminary data.</text>
</comment>
<dbReference type="EMBL" id="JAYMGO010000019">
    <property type="protein sequence ID" value="KAL1255965.1"/>
    <property type="molecule type" value="Genomic_DNA"/>
</dbReference>
<organism evidence="1 2">
    <name type="scientific">Cirrhinus molitorella</name>
    <name type="common">mud carp</name>
    <dbReference type="NCBI Taxonomy" id="172907"/>
    <lineage>
        <taxon>Eukaryota</taxon>
        <taxon>Metazoa</taxon>
        <taxon>Chordata</taxon>
        <taxon>Craniata</taxon>
        <taxon>Vertebrata</taxon>
        <taxon>Euteleostomi</taxon>
        <taxon>Actinopterygii</taxon>
        <taxon>Neopterygii</taxon>
        <taxon>Teleostei</taxon>
        <taxon>Ostariophysi</taxon>
        <taxon>Cypriniformes</taxon>
        <taxon>Cyprinidae</taxon>
        <taxon>Labeoninae</taxon>
        <taxon>Labeonini</taxon>
        <taxon>Cirrhinus</taxon>
    </lineage>
</organism>
<evidence type="ECO:0000313" key="2">
    <source>
        <dbReference type="Proteomes" id="UP001558613"/>
    </source>
</evidence>
<dbReference type="Proteomes" id="UP001558613">
    <property type="component" value="Unassembled WGS sequence"/>
</dbReference>
<reference evidence="1 2" key="1">
    <citation type="submission" date="2023-09" db="EMBL/GenBank/DDBJ databases">
        <authorList>
            <person name="Wang M."/>
        </authorList>
    </citation>
    <scope>NUCLEOTIDE SEQUENCE [LARGE SCALE GENOMIC DNA]</scope>
    <source>
        <strain evidence="1">GT-2023</strain>
        <tissue evidence="1">Liver</tissue>
    </source>
</reference>
<gene>
    <name evidence="1" type="ORF">QQF64_014026</name>
</gene>
<keyword evidence="2" id="KW-1185">Reference proteome</keyword>
<accession>A0ABR3LSU8</accession>
<protein>
    <submittedName>
        <fullName evidence="1">Uncharacterized protein</fullName>
    </submittedName>
</protein>